<evidence type="ECO:0000259" key="8">
    <source>
        <dbReference type="PROSITE" id="PS51096"/>
    </source>
</evidence>
<proteinExistence type="predicted"/>
<dbReference type="PANTHER" id="PTHR33799">
    <property type="entry name" value="PTS PERMEASE-RELATED-RELATED"/>
    <property type="match status" value="1"/>
</dbReference>
<feature type="domain" description="PTS EIIA type-4" evidence="8">
    <location>
        <begin position="4"/>
        <end position="129"/>
    </location>
</feature>
<protein>
    <submittedName>
        <fullName evidence="9">Putative phosphotransferase system enzyme IIA component</fullName>
    </submittedName>
</protein>
<evidence type="ECO:0000256" key="5">
    <source>
        <dbReference type="ARBA" id="ARBA00022679"/>
    </source>
</evidence>
<keyword evidence="10" id="KW-1185">Reference proteome</keyword>
<keyword evidence="2" id="KW-0813">Transport</keyword>
<dbReference type="Gene3D" id="3.40.50.510">
    <property type="entry name" value="Phosphotransferase system, mannose-type IIA component"/>
    <property type="match status" value="1"/>
</dbReference>
<dbReference type="Proteomes" id="UP000236214">
    <property type="component" value="Unassembled WGS sequence"/>
</dbReference>
<evidence type="ECO:0000313" key="10">
    <source>
        <dbReference type="Proteomes" id="UP000236214"/>
    </source>
</evidence>
<dbReference type="Pfam" id="PF03610">
    <property type="entry name" value="EIIA-man"/>
    <property type="match status" value="1"/>
</dbReference>
<reference evidence="9 10" key="1">
    <citation type="submission" date="2016-05" db="EMBL/GenBank/DDBJ databases">
        <title>Whole genome sequencing of Tetragenococcus halophilus subsp. halophilus NISL 7118.</title>
        <authorList>
            <person name="Shiwa Y."/>
            <person name="Nishimura I."/>
            <person name="Yoshikawa H."/>
            <person name="Koyama Y."/>
            <person name="Oguma T."/>
        </authorList>
    </citation>
    <scope>NUCLEOTIDE SEQUENCE [LARGE SCALE GENOMIC DNA]</scope>
    <source>
        <strain evidence="9 10">NISL 7118</strain>
    </source>
</reference>
<dbReference type="CDD" id="cd00006">
    <property type="entry name" value="PTS_IIA_man"/>
    <property type="match status" value="1"/>
</dbReference>
<organism evidence="9 10">
    <name type="scientific">Tetragenococcus halophilus subsp. halophilus</name>
    <dbReference type="NCBI Taxonomy" id="1513897"/>
    <lineage>
        <taxon>Bacteria</taxon>
        <taxon>Bacillati</taxon>
        <taxon>Bacillota</taxon>
        <taxon>Bacilli</taxon>
        <taxon>Lactobacillales</taxon>
        <taxon>Enterococcaceae</taxon>
        <taxon>Tetragenococcus</taxon>
    </lineage>
</organism>
<dbReference type="GO" id="GO:0016301">
    <property type="term" value="F:kinase activity"/>
    <property type="evidence" value="ECO:0007669"/>
    <property type="project" value="UniProtKB-KW"/>
</dbReference>
<dbReference type="InterPro" id="IPR004701">
    <property type="entry name" value="PTS_EIIA_man-typ"/>
</dbReference>
<name>A0A2H6CR98_TETHA</name>
<evidence type="ECO:0000256" key="1">
    <source>
        <dbReference type="ARBA" id="ARBA00004496"/>
    </source>
</evidence>
<dbReference type="GO" id="GO:0009401">
    <property type="term" value="P:phosphoenolpyruvate-dependent sugar phosphotransferase system"/>
    <property type="evidence" value="ECO:0007669"/>
    <property type="project" value="UniProtKB-KW"/>
</dbReference>
<gene>
    <name evidence="9" type="ORF">TEHN7118_0321</name>
</gene>
<evidence type="ECO:0000256" key="7">
    <source>
        <dbReference type="ARBA" id="ARBA00022777"/>
    </source>
</evidence>
<dbReference type="GO" id="GO:0016020">
    <property type="term" value="C:membrane"/>
    <property type="evidence" value="ECO:0007669"/>
    <property type="project" value="InterPro"/>
</dbReference>
<keyword evidence="6" id="KW-0598">Phosphotransferase system</keyword>
<keyword evidence="3" id="KW-0963">Cytoplasm</keyword>
<dbReference type="InterPro" id="IPR036662">
    <property type="entry name" value="PTS_EIIA_man-typ_sf"/>
</dbReference>
<dbReference type="InterPro" id="IPR033887">
    <property type="entry name" value="PTS_IIA_man"/>
</dbReference>
<accession>A0A2H6CR98</accession>
<comment type="caution">
    <text evidence="9">The sequence shown here is derived from an EMBL/GenBank/DDBJ whole genome shotgun (WGS) entry which is preliminary data.</text>
</comment>
<evidence type="ECO:0000313" key="9">
    <source>
        <dbReference type="EMBL" id="GBD67515.1"/>
    </source>
</evidence>
<dbReference type="PANTHER" id="PTHR33799:SF1">
    <property type="entry name" value="PTS SYSTEM MANNOSE-SPECIFIC EIIAB COMPONENT-RELATED"/>
    <property type="match status" value="1"/>
</dbReference>
<keyword evidence="5 9" id="KW-0808">Transferase</keyword>
<comment type="subcellular location">
    <subcellularLocation>
        <location evidence="1">Cytoplasm</location>
    </subcellularLocation>
</comment>
<keyword evidence="7" id="KW-0418">Kinase</keyword>
<dbReference type="AlphaFoldDB" id="A0A2H6CR98"/>
<evidence type="ECO:0000256" key="2">
    <source>
        <dbReference type="ARBA" id="ARBA00022448"/>
    </source>
</evidence>
<keyword evidence="4" id="KW-0762">Sugar transport</keyword>
<evidence type="ECO:0000256" key="4">
    <source>
        <dbReference type="ARBA" id="ARBA00022597"/>
    </source>
</evidence>
<dbReference type="PROSITE" id="PS51096">
    <property type="entry name" value="PTS_EIIA_TYPE_4"/>
    <property type="match status" value="1"/>
</dbReference>
<evidence type="ECO:0000256" key="3">
    <source>
        <dbReference type="ARBA" id="ARBA00022490"/>
    </source>
</evidence>
<dbReference type="InterPro" id="IPR051471">
    <property type="entry name" value="Bacterial_PTS_sugar_comp"/>
</dbReference>
<evidence type="ECO:0000256" key="6">
    <source>
        <dbReference type="ARBA" id="ARBA00022683"/>
    </source>
</evidence>
<sequence>MLMKKRYLVATHGKLADGFQSSLNILADKGKSIEVINAYVTDEDYTPKITEFVQGIQQDEQAIIFTDLFGGSVNQKVVAEVLTQKKENIFIISNTNLAVLLTLIVGSEEEKLNAELIQEAIEESQVKLVPTSQTVEKDTFF</sequence>
<dbReference type="GO" id="GO:0005737">
    <property type="term" value="C:cytoplasm"/>
    <property type="evidence" value="ECO:0007669"/>
    <property type="project" value="UniProtKB-SubCell"/>
</dbReference>
<dbReference type="SUPFAM" id="SSF53062">
    <property type="entry name" value="PTS system fructose IIA component-like"/>
    <property type="match status" value="1"/>
</dbReference>
<dbReference type="EMBL" id="BDEC01000010">
    <property type="protein sequence ID" value="GBD67515.1"/>
    <property type="molecule type" value="Genomic_DNA"/>
</dbReference>